<feature type="non-terminal residue" evidence="2">
    <location>
        <position position="1"/>
    </location>
</feature>
<name>A0A1B6FWE7_9HEMI</name>
<dbReference type="AlphaFoldDB" id="A0A1B6FWE7"/>
<dbReference type="EMBL" id="GECZ01015416">
    <property type="protein sequence ID" value="JAS54353.1"/>
    <property type="molecule type" value="Transcribed_RNA"/>
</dbReference>
<feature type="region of interest" description="Disordered" evidence="1">
    <location>
        <begin position="79"/>
        <end position="104"/>
    </location>
</feature>
<feature type="compositionally biased region" description="Polar residues" evidence="1">
    <location>
        <begin position="79"/>
        <end position="89"/>
    </location>
</feature>
<gene>
    <name evidence="2" type="ORF">g.5058</name>
</gene>
<organism evidence="2">
    <name type="scientific">Cuerna arida</name>
    <dbReference type="NCBI Taxonomy" id="1464854"/>
    <lineage>
        <taxon>Eukaryota</taxon>
        <taxon>Metazoa</taxon>
        <taxon>Ecdysozoa</taxon>
        <taxon>Arthropoda</taxon>
        <taxon>Hexapoda</taxon>
        <taxon>Insecta</taxon>
        <taxon>Pterygota</taxon>
        <taxon>Neoptera</taxon>
        <taxon>Paraneoptera</taxon>
        <taxon>Hemiptera</taxon>
        <taxon>Auchenorrhyncha</taxon>
        <taxon>Membracoidea</taxon>
        <taxon>Cicadellidae</taxon>
        <taxon>Cicadellinae</taxon>
        <taxon>Proconiini</taxon>
        <taxon>Cuerna</taxon>
    </lineage>
</organism>
<accession>A0A1B6FWE7</accession>
<sequence length="431" mass="47640">NSELKFVNVPATNYTNFIGSGFYPLNTSSTNTENLSDSGVVPINTPSENNTNFLDTEFVSSSKSSENYIHSFDSDIENNLSEPSCSHSDSQNEHSKIITEEHSRKDTTMVIEEIPIHEFIDNIVEEIVVDIPKEELSNSDNSQEEIVQKSLDFQDINKNPFLNDVPTVEESPIQTQNIEENQISDDPSQIIPKLLDLLDIIQKPLQSDKSSVVEESSMEVQHIEQNQIHADVPSSTANTNQDSDRVNTEKVLPLSNQQHKSEEDADSVEIIQCSKKLKYDESLSLSNMPKGGASLLESLKTNAMKMGNVKASTKSSVISCLQNRADLKKNLSGSTSLLKSNVNKNSILKPNVSNVNQSKQTTIPTSFIQQSTIQPASIANFRPSITQSGLHLTSLLPNSQPSITTNTSETKKPVLSTNIKIINNPRNITLR</sequence>
<evidence type="ECO:0000256" key="1">
    <source>
        <dbReference type="SAM" id="MobiDB-lite"/>
    </source>
</evidence>
<proteinExistence type="predicted"/>
<feature type="non-terminal residue" evidence="2">
    <location>
        <position position="431"/>
    </location>
</feature>
<evidence type="ECO:0000313" key="2">
    <source>
        <dbReference type="EMBL" id="JAS54353.1"/>
    </source>
</evidence>
<feature type="compositionally biased region" description="Basic and acidic residues" evidence="1">
    <location>
        <begin position="90"/>
        <end position="104"/>
    </location>
</feature>
<protein>
    <submittedName>
        <fullName evidence="2">Uncharacterized protein</fullName>
    </submittedName>
</protein>
<feature type="region of interest" description="Disordered" evidence="1">
    <location>
        <begin position="225"/>
        <end position="266"/>
    </location>
</feature>
<feature type="compositionally biased region" description="Polar residues" evidence="1">
    <location>
        <begin position="225"/>
        <end position="241"/>
    </location>
</feature>
<reference evidence="2" key="1">
    <citation type="submission" date="2015-11" db="EMBL/GenBank/DDBJ databases">
        <title>De novo transcriptome assembly of four potential Pierce s Disease insect vectors from Arizona vineyards.</title>
        <authorList>
            <person name="Tassone E.E."/>
        </authorList>
    </citation>
    <scope>NUCLEOTIDE SEQUENCE</scope>
</reference>